<name>I4KFH9_9PSED</name>
<dbReference type="PROSITE" id="PS50075">
    <property type="entry name" value="CARRIER"/>
    <property type="match status" value="4"/>
</dbReference>
<dbReference type="InterPro" id="IPR010071">
    <property type="entry name" value="AA_adenyl_dom"/>
</dbReference>
<dbReference type="FunFam" id="2.30.38.10:FF:000001">
    <property type="entry name" value="Non-ribosomal peptide synthetase PvdI"/>
    <property type="match status" value="3"/>
</dbReference>
<protein>
    <submittedName>
        <fullName evidence="7">Non-ribosomal peptide synthetase PvdD</fullName>
    </submittedName>
</protein>
<dbReference type="SUPFAM" id="SSF47336">
    <property type="entry name" value="ACP-like"/>
    <property type="match status" value="4"/>
</dbReference>
<dbReference type="InterPro" id="IPR010060">
    <property type="entry name" value="NRPS_synth"/>
</dbReference>
<dbReference type="CDD" id="cd19534">
    <property type="entry name" value="E_NRPS"/>
    <property type="match status" value="1"/>
</dbReference>
<dbReference type="CDD" id="cd17649">
    <property type="entry name" value="A_NRPS_PvdJ-like"/>
    <property type="match status" value="2"/>
</dbReference>
<comment type="cofactor">
    <cofactor evidence="1">
        <name>pantetheine 4'-phosphate</name>
        <dbReference type="ChEBI" id="CHEBI:47942"/>
    </cofactor>
</comment>
<dbReference type="Gene3D" id="2.30.38.10">
    <property type="entry name" value="Luciferase, Domain 3"/>
    <property type="match status" value="4"/>
</dbReference>
<dbReference type="GO" id="GO:0031177">
    <property type="term" value="F:phosphopantetheine binding"/>
    <property type="evidence" value="ECO:0007669"/>
    <property type="project" value="InterPro"/>
</dbReference>
<dbReference type="Gene3D" id="1.10.1200.10">
    <property type="entry name" value="ACP-like"/>
    <property type="match status" value="4"/>
</dbReference>
<dbReference type="RefSeq" id="WP_003191935.1">
    <property type="nucleotide sequence ID" value="NZ_CM001513.1"/>
</dbReference>
<dbReference type="Pfam" id="PF13193">
    <property type="entry name" value="AMP-binding_C"/>
    <property type="match status" value="4"/>
</dbReference>
<dbReference type="Pfam" id="PF00550">
    <property type="entry name" value="PP-binding"/>
    <property type="match status" value="4"/>
</dbReference>
<dbReference type="Gene3D" id="3.30.559.10">
    <property type="entry name" value="Chloramphenicol acetyltransferase-like domain"/>
    <property type="match status" value="5"/>
</dbReference>
<dbReference type="PROSITE" id="PS00012">
    <property type="entry name" value="PHOSPHOPANTETHEINE"/>
    <property type="match status" value="3"/>
</dbReference>
<feature type="domain" description="Carrier" evidence="6">
    <location>
        <begin position="3113"/>
        <end position="3187"/>
    </location>
</feature>
<dbReference type="InterPro" id="IPR006162">
    <property type="entry name" value="Ppantetheine_attach_site"/>
</dbReference>
<dbReference type="NCBIfam" id="NF004282">
    <property type="entry name" value="PRK05691.1"/>
    <property type="match status" value="3"/>
</dbReference>
<dbReference type="Gene3D" id="3.30.300.30">
    <property type="match status" value="4"/>
</dbReference>
<dbReference type="PANTHER" id="PTHR45398">
    <property type="match status" value="1"/>
</dbReference>
<feature type="domain" description="Carrier" evidence="6">
    <location>
        <begin position="2052"/>
        <end position="2127"/>
    </location>
</feature>
<organism evidence="7">
    <name type="scientific">Pseudomonas lactis</name>
    <dbReference type="NCBI Taxonomy" id="1615674"/>
    <lineage>
        <taxon>Bacteria</taxon>
        <taxon>Pseudomonadati</taxon>
        <taxon>Pseudomonadota</taxon>
        <taxon>Gammaproteobacteria</taxon>
        <taxon>Pseudomonadales</taxon>
        <taxon>Pseudomonadaceae</taxon>
        <taxon>Pseudomonas</taxon>
    </lineage>
</organism>
<evidence type="ECO:0000256" key="4">
    <source>
        <dbReference type="ARBA" id="ARBA00022553"/>
    </source>
</evidence>
<dbReference type="CDD" id="cd12116">
    <property type="entry name" value="A_NRPS_Ta1_like"/>
    <property type="match status" value="1"/>
</dbReference>
<evidence type="ECO:0000256" key="5">
    <source>
        <dbReference type="ARBA" id="ARBA00022598"/>
    </source>
</evidence>
<dbReference type="HOGENOM" id="CLU_000022_11_0_6"/>
<dbReference type="PANTHER" id="PTHR45398:SF1">
    <property type="entry name" value="ENZYME, PUTATIVE (JCVI)-RELATED"/>
    <property type="match status" value="1"/>
</dbReference>
<comment type="similarity">
    <text evidence="2">Belongs to the ATP-dependent AMP-binding enzyme family.</text>
</comment>
<dbReference type="InterPro" id="IPR000873">
    <property type="entry name" value="AMP-dep_synth/lig_dom"/>
</dbReference>
<dbReference type="SUPFAM" id="SSF53474">
    <property type="entry name" value="alpha/beta-Hydrolases"/>
    <property type="match status" value="1"/>
</dbReference>
<dbReference type="Proteomes" id="UP000003213">
    <property type="component" value="Chromosome"/>
</dbReference>
<dbReference type="EMBL" id="AHPN01000001">
    <property type="protein sequence ID" value="EIK63469.1"/>
    <property type="molecule type" value="Genomic_DNA"/>
</dbReference>
<dbReference type="FunFam" id="3.40.50.980:FF:000001">
    <property type="entry name" value="Non-ribosomal peptide synthetase"/>
    <property type="match status" value="4"/>
</dbReference>
<dbReference type="SMART" id="SM00823">
    <property type="entry name" value="PKS_PP"/>
    <property type="match status" value="4"/>
</dbReference>
<dbReference type="NCBIfam" id="TIGR01733">
    <property type="entry name" value="AA-adenyl-dom"/>
    <property type="match status" value="4"/>
</dbReference>
<dbReference type="GO" id="GO:0043041">
    <property type="term" value="P:amino acid activation for nonribosomal peptide biosynthetic process"/>
    <property type="evidence" value="ECO:0007669"/>
    <property type="project" value="UniProtKB-ARBA"/>
</dbReference>
<dbReference type="Pfam" id="PF00668">
    <property type="entry name" value="Condensation"/>
    <property type="match status" value="5"/>
</dbReference>
<dbReference type="SUPFAM" id="SSF56801">
    <property type="entry name" value="Acetyl-CoA synthetase-like"/>
    <property type="match status" value="4"/>
</dbReference>
<keyword evidence="3" id="KW-0596">Phosphopantetheine</keyword>
<dbReference type="NCBIfam" id="NF003417">
    <property type="entry name" value="PRK04813.1"/>
    <property type="match status" value="4"/>
</dbReference>
<accession>I4KFH9</accession>
<dbReference type="FunFam" id="3.40.50.980:FF:000002">
    <property type="entry name" value="Enterobactin synthetase component F"/>
    <property type="match status" value="1"/>
</dbReference>
<dbReference type="InterPro" id="IPR001031">
    <property type="entry name" value="Thioesterase"/>
</dbReference>
<evidence type="ECO:0000313" key="7">
    <source>
        <dbReference type="EMBL" id="EIK63469.1"/>
    </source>
</evidence>
<keyword evidence="5" id="KW-0436">Ligase</keyword>
<evidence type="ECO:0000256" key="3">
    <source>
        <dbReference type="ARBA" id="ARBA00022450"/>
    </source>
</evidence>
<dbReference type="FunFam" id="3.30.300.30:FF:000010">
    <property type="entry name" value="Enterobactin synthetase component F"/>
    <property type="match status" value="4"/>
</dbReference>
<gene>
    <name evidence="7" type="primary">pvdD</name>
    <name evidence="7" type="ORF">PflSS101_3097</name>
</gene>
<dbReference type="InterPro" id="IPR029058">
    <property type="entry name" value="AB_hydrolase_fold"/>
</dbReference>
<dbReference type="PATRIC" id="fig|1038924.3.peg.2989"/>
<dbReference type="SUPFAM" id="SSF52777">
    <property type="entry name" value="CoA-dependent acyltransferases"/>
    <property type="match status" value="10"/>
</dbReference>
<dbReference type="InterPro" id="IPR023213">
    <property type="entry name" value="CAT-like_dom_sf"/>
</dbReference>
<dbReference type="Gene3D" id="3.40.50.1820">
    <property type="entry name" value="alpha/beta hydrolase"/>
    <property type="match status" value="1"/>
</dbReference>
<dbReference type="Pfam" id="PF00501">
    <property type="entry name" value="AMP-binding"/>
    <property type="match status" value="4"/>
</dbReference>
<dbReference type="Gene3D" id="3.30.559.30">
    <property type="entry name" value="Nonribosomal peptide synthetase, condensation domain"/>
    <property type="match status" value="5"/>
</dbReference>
<dbReference type="PROSITE" id="PS00455">
    <property type="entry name" value="AMP_BINDING"/>
    <property type="match status" value="4"/>
</dbReference>
<dbReference type="CDD" id="cd19531">
    <property type="entry name" value="LCL_NRPS-like"/>
    <property type="match status" value="3"/>
</dbReference>
<dbReference type="FunFam" id="1.10.1200.10:FF:000005">
    <property type="entry name" value="Nonribosomal peptide synthetase 1"/>
    <property type="match status" value="4"/>
</dbReference>
<dbReference type="GO" id="GO:0016874">
    <property type="term" value="F:ligase activity"/>
    <property type="evidence" value="ECO:0007669"/>
    <property type="project" value="UniProtKB-KW"/>
</dbReference>
<feature type="domain" description="Carrier" evidence="6">
    <location>
        <begin position="997"/>
        <end position="1072"/>
    </location>
</feature>
<dbReference type="FunFam" id="3.30.559.10:FF:000012">
    <property type="entry name" value="Non-ribosomal peptide synthetase"/>
    <property type="match status" value="3"/>
</dbReference>
<dbReference type="InterPro" id="IPR001242">
    <property type="entry name" value="Condensation_dom"/>
</dbReference>
<dbReference type="FunFam" id="3.40.50.12780:FF:000012">
    <property type="entry name" value="Non-ribosomal peptide synthetase"/>
    <property type="match status" value="3"/>
</dbReference>
<reference evidence="7" key="1">
    <citation type="journal article" date="2012" name="PLoS Genet.">
        <title>Comparative Genomics of Plant-Associated Pseudomonas spp.: Insights into Diversity and Inheritance of Traits Involved in Multitrophic Interactions.</title>
        <authorList>
            <person name="Loper J.E."/>
            <person name="Hassan K.A."/>
            <person name="Mavrodi D.V."/>
            <person name="Davis E.W.II."/>
            <person name="Lim C.K."/>
            <person name="Shaffer B.T."/>
            <person name="Elbourne L.D."/>
            <person name="Stockwell V.O."/>
            <person name="Hartney S.L."/>
            <person name="Breakwell K."/>
            <person name="Henkels M.D."/>
            <person name="Tetu S.G."/>
            <person name="Rangel L.I."/>
            <person name="Kidarsa T.A."/>
            <person name="Wilson N.L."/>
            <person name="van de Mortel J.E."/>
            <person name="Song C."/>
            <person name="Blumhagen R."/>
            <person name="Radune D."/>
            <person name="Hostetler J.B."/>
            <person name="Brinkac L.M."/>
            <person name="Durkin A.S."/>
            <person name="Kluepfel D.A."/>
            <person name="Wechter W.P."/>
            <person name="Anderson A.J."/>
            <person name="Kim Y.C."/>
            <person name="Pierson L.S.III."/>
            <person name="Pierson E.A."/>
            <person name="Lindow S.E."/>
            <person name="Kobayashi D.Y."/>
            <person name="Raaijmakers J.M."/>
            <person name="Weller D.M."/>
            <person name="Thomashow L.S."/>
            <person name="Allen A.E."/>
            <person name="Paulsen I.T."/>
        </authorList>
    </citation>
    <scope>NUCLEOTIDE SEQUENCE [LARGE SCALE GENOMIC DNA]</scope>
    <source>
        <strain evidence="7">SS101</strain>
    </source>
</reference>
<dbReference type="InterPro" id="IPR020845">
    <property type="entry name" value="AMP-binding_CS"/>
</dbReference>
<dbReference type="Gene3D" id="3.40.50.980">
    <property type="match status" value="8"/>
</dbReference>
<dbReference type="Pfam" id="PF00975">
    <property type="entry name" value="Thioesterase"/>
    <property type="match status" value="1"/>
</dbReference>
<dbReference type="InterPro" id="IPR025110">
    <property type="entry name" value="AMP-bd_C"/>
</dbReference>
<sequence length="4978" mass="550684">MQALIESVGSLSAQQKKALAVMLKQQGINLFEIAPVFKRQEGEPLRLSYAQERQWFLWQLEPQSTAYHVPRALRLSGHLDVPALQRSFDTLVARHESLRTHLQEDGDSALQIIVEQVQVDIALVDARESDLKGLVEAEVAQPFDLQQGPLLRVKLLRLAPQEHVLVLVQHHIVSDGWSMQVMVDELVQLYAANVQGRDLQLPDLPIQYADYALWQRSWMEAGERERQLGYWTGMLGSEQPILEMPMDRPRPAVQSYRGARLDLALEASLVTGLKALAQREGVTIFMLLLASFQSVLHRYSGQGDIRIGVPVANRNRVETERLIGFFVNTQILKADIDGQMTFRQLLQQTRQRAVEAQAHQDLPFEQLVEALQPERSLSYNPLFQVMFNHQTDIQGGGGSVTGLHVQGLEWESKTSQFDLNLDTQESADGIQASLTYATDLFDAPGLECFLAHWHRLLHLVVQDCNRRVGELPLLDDVQWQQLMRDWNETYQAPAQNVGVHRLLETQALACPQATALVCNGQALSYAELNQRANRLAHRLRAAGVGPDILVAVALDRSVDMVLALLATLKAGGAYVPLDPQFPVDRLAFMLEDSRSHVLLTAGNLHERLPLAADQQVLFIGEHEDAHYSSDNPDVELIDEHLAYVIYTSGSTGKPKGVMVRHGALDSFTQGMAQTLSIDATARLLSLTTFSFDIFALELYVPLSVGATVVVADKDVAQDPEAILSLLHAHSINVVQATPSTWRMLLDSERRTLLHGVKCLCGGEALPADLAERMLAQQGAVWNLYGPTETTIWSAAHPLIEPLPFVGRPIANTSLFILNAELAPCPVGVSGELLIGGVGLARGYHGRAALTAERFVPDPFSSNGQRLYRTGDLARYREEGVVEYIGRVDHQVKVRGFRIELGEIEACLREQPAVREAVVVAEQDQLLAYVIAHQPVPDDEQASLREQLKAALREQLPDYMVPAYLVFLQRMPLTPNGKLDRKALPKPDAAALQKRFVPPITERECQVAAIWAEVLGLAQVGLEDHFFEVGGHSLLATRVVSRVRQALGIEVPLKALFEQPVLGRFVQALSTGALDSPPIICLGRDQPLALSYAQERQWFLWQLEPQSAAYHIPAALRLRGALDDEALQRSFDGLLERHESLRTVFALDGERTVQRIAPPSALLIDRESLHSDEPVALKALIEAEIARPFDLCKGPLLRVKLLRLAVDDHVLVLVQHHIISDAWSMEVMVEELVQSYAAFSQGLELRLPALPVQYADYAVWQRGWMEAGEQARQLTYWRERLAGEQPVLELPLDHPRPAVQSHRGARLDLALDTALANELQALAQSQGVTLFMLLLASFQTLLYRYSGQSDIRVGVPIANRNRVETERLIGFFVNTQVLKSDISGELSFAELLQQVKHAALDAQAHQDLPFEQLVEALQPERSLSHSPLFQVMFNHQADARGESGTQSVPGLQVEGLAWDSHTAHFDLSLDTQASADGLWASLTYATDLFEALTIERMAQHWLGVLQAVVKTPSQQIAHLPLLAPQEQHTLLHAWNTSSPAAQWHAGVHRLFEAQVLQRPQATALVLNRESLSYDALNRQANRLARCLVAQGVGPEVLVGVAVERSFAMVVSLLAVLKAGGAYVPLDPQYPRERLAHMLDDSGVRLVLTHSHVPMALPEGVAVLAIDTSSLELYAESNLDVTVHPDNLAYVIYTSGSTGKPKGVAIDHGALNEFAAIAADYSKLIPDDRVLQFATLNFDGFVEQLYPALTHGAAVILRGPELWDSGRLYSEMMEQGITLADLPTAYWNLFLLDCLAAGPRSYGALRQVHIGGEAMPLDGPAQWLRAGLGHVRLLNTYGPTEATVVSSVLDCTSGDELIGATASPIGRSLPGRALYVLDRDLNLAPLGAVGELYIGSACGLARAYLNRPLLTAERFVADPFSGHGGRLYRTGDLARYRADGVIEYVGRVDHQVKIRGFRIELGEIEALLLAQASVREAVVMAADNQLLAYLVAEQSDNDALGEALKAMLREQLPDYMVPAHLMFLERLPLNPNGKLDRQALPKPDASLSLQTWVAPVSAVECQVASIWADILDVERVGLTDHFFELGGHSLLAMQVASRLRQALGLEVPLKVLFEQPRLQGFVDALLALKYTESAKAPALVPVARDRGLPLSYAQERQWFLWQLDPDSAAYHVPSVLRLKGPLDQTALQHSFDRLVARHESLRTLVRQENHGTVQVVGEPAPVAITRSDVLEADLQATVEAKIARTFNLEQGPLLRVDLLRLAADDHVLVLVQHHIVSDGWSMQVMVEELVHLYSAFSQGLDLQLPVLPIQYADYAVWQRDWMDAGEKARQLDYWRDLLSGEQPVLELPFDFLRPAEQSHRGARLLIELPTTLVADLNTLAQREGVTMFMLLLASFQTLLHRYSGQRDIRVGVPIANRNRAETERLIGFFVNTQVLKADIDGQTSVAQLLRQIRQRALDAQAHQDLPFEQLVEALQPERSLSLNPLFQVMFNFQAASRQRFTEQASSELHVEGLAWNSHTAHFDLDLDVHDWGKGLSASLGYATDLFAPATIERMAVHWQNLLQAMVADQQQSISQLNLLGQDEQQQILELWNQTDAGFSAERLVHELVGDRARETPDAVAVKFDTQTLTYGELDRQANRLARALIARGVGREVRVAIAMPRSAESMVAFLAVMKAGGVYVPLDIEYPRDRLLYMMQDSRAQLLLTHSRALQQLPVPKGLETLAIDRTEEWAGYSDTAPDVALDGDNLAYVIYTSGSTGLPKGVAVSHGPLVAHIIATGERYETSPADCELHFMSFAFDGSHEGWMHPLINGASVLIRDDSLWLPEYTYEQMHRHNVTMAVFPPVYLQQLAEHAERDGNPPAVRVYCFGGDAVAQASYDLAWRALKPKYLFNGYGPTETVVTPLLWKARKGDPCGAVYAPIGTLLGNRSGYVLDAQLNLQPIGVAGELYLGGEGVARGYLERPALTAERFVPDPFGKPGSRVYRSGDLTRGRPDGVVDYLGRVDHQVKIRGFRIELGEIEARLREQDNVGETVVVAQDGPTGKQLVAYVVPADASLANEAELRENLRRALKTRLPDYMVPTYFMFLADMPLTPNGKLDRKGLPQPDASLLQQAYVAPQSELEHQLAAIWADVLRLPQVGLNDNFFELGGDSIISIQVVSRARQAGIRFTPKDVFLHQTVQSLAGVARQGVEGPSISQAALSGEAMLLPIQQAFFADEIAERHHWNQSVVLQPHERLDPATLIQALQALIVNHDALRSQFHSGTHGWQSVYRGAEQHQADVVLWQSRLHDIDGLTALGEEAQRSLNLSHGPLMRAVLAQLNDGSQRLLLVIHHLVVDGVSWRVLLEDLQTAYRQLTRGAAVVLPAKTSSTRDWAQRLQQYAQGEALRLELEGWQARLQGAEADLPSAKSDASLSNRYAASATTHLDVPHTRRLLQDAPGAYRTQINDLLLTALARVIGRWTGHASTLIRLEGHGREDLFDDIDLTRTVGWFTSIYPVKLTPEQTLAGSLKGIKEQLRAIPDKGIGFGALRYLGQAPVREAMARLPQPRITFNYLGQFDTSFEGREEQGLFAPSGDAAGADQSPEASLGNWLEINGQVYGGELNMTWSFSQDMFEPAIIQSLADAYADELKAVIEHCCQPENIGATPSDFPLAALNQAQLDGLSLPLSRVEDIYPLSPMQQGMLFQSLYGQGSGDYINQMRVDIQGLDVARFQAAWQVAMEHHAILRTAFLWQTEFGQPLQVVHKSVNVPLVEHDWQHRVDCIEALDAMAETIRAEGFVLEQAPLLSLVVVRTGPDTHHLVYTNHHILMDGWSASQLFGEVMQHYAGEPARAPNGRYRDYIAWLQVQDPFTSEAFWKAQLAGLREPTRLSRVVKREQAAAQINGIHRLTLERAATEQLKAFAQRHKVTLNTLVQSTWLLLLQRHTGLDTVAFGATVAGRPAGLAGIEQQIGLFINTLPVIATPSPQLSVDAWLQQVQAQNLRLREQEHTPLFEIQRWAGLAGEALFDSILVFENYPVSEALEQGAPAGLRFGEMDSLEQTHYPLTVLLAMGDSLSVEFNYDHASFDKRDITHLAEHFQQLLQALTLAHVERLADLPSLPVAQRKLIVEDWNATARDYPLQRSVHELIEQQVALAPQAPALVFGAQCLSYAQLNCRANRLAHRLIEAGVGPDVLVGLAVDRSIEMVVGLLAVLKAGGAYVPLDPEYPRERLAYMLDDSGVKLLLTQAHLREQLPIPAGLETLVLGESGLEAYSEANPGVALDGENLAYVIYTSGSTGQPKGAGNRHCALTNRLCWMQEAYALDISDTVLQKTPFSFDVSVWEFFWPLMTGARLVVAAPGDHRDPAKLIELINREQVTTLHFVPSMLQAFLQDTGASSCTSLLRVVCSGEALPVDAQQQVFAKLPQVGLYNLYGPTEAAIDVTHWTCLDEGRDAVPIGKPIGNLGCYVLDSNLEPVPAGVLGELFIGGMGLARGYHCRPGLTAERFIAHPFIQGERLYRSGDLARYRGDGVIEYAGRIDHQVKLRGMRIELGEIEARLLEHDWVREAAVLAVDGKHLVGYLVLQAQSDDWRETLSAQLAAHLPDYMVPAQWLVLEQMPLSPNGKLDRKALPKPDVQSTQRFEAPKSEMERKVAAIWSDVLGVESVGVNDNFFELGGHSLRILMLKERIRKASGISLSVSQLMLNPTVRAQVDCLEGATRRSLLVPLNSCTQGTPLYLFHPSYGSVHCYKAVALALREQRPVVGVICRALAEEGAEVPSWAGMIEDYTAQLLEAQTEGAFRLAGWSLGGNLAVEVAYGLEQAGRQVEFVGWIDASPPRWLAPYWEAAVITDDSEVSDMERRVALLGVMFPAFAEVIQAAWHDLQAGDADQSQQWARFEEWAEVTLGETFCDIKQALLGGNEARVSWEVDRTLFKRMEQADFKPLKAPVSCWWAAMSRAGQHKALIEASMEKVIGGACVVRSVVIDADHERIIDNAEFVCSFVKAME</sequence>
<proteinExistence type="inferred from homology"/>
<dbReference type="InterPro" id="IPR045851">
    <property type="entry name" value="AMP-bd_C_sf"/>
</dbReference>
<dbReference type="GO" id="GO:0044550">
    <property type="term" value="P:secondary metabolite biosynthetic process"/>
    <property type="evidence" value="ECO:0007669"/>
    <property type="project" value="UniProtKB-ARBA"/>
</dbReference>
<feature type="domain" description="Carrier" evidence="6">
    <location>
        <begin position="4616"/>
        <end position="4691"/>
    </location>
</feature>
<comment type="caution">
    <text evidence="7">The sequence shown here is derived from an EMBL/GenBank/DDBJ whole genome shotgun (WGS) entry which is preliminary data.</text>
</comment>
<keyword evidence="4" id="KW-0597">Phosphoprotein</keyword>
<dbReference type="FunFam" id="3.30.559.30:FF:000001">
    <property type="entry name" value="Non-ribosomal peptide synthetase"/>
    <property type="match status" value="2"/>
</dbReference>
<dbReference type="InterPro" id="IPR020806">
    <property type="entry name" value="PKS_PP-bd"/>
</dbReference>
<dbReference type="CDD" id="cd17646">
    <property type="entry name" value="A_NRPS_AB3403-like"/>
    <property type="match status" value="1"/>
</dbReference>
<dbReference type="InterPro" id="IPR009081">
    <property type="entry name" value="PP-bd_ACP"/>
</dbReference>
<evidence type="ECO:0000256" key="1">
    <source>
        <dbReference type="ARBA" id="ARBA00001957"/>
    </source>
</evidence>
<dbReference type="NCBIfam" id="TIGR01720">
    <property type="entry name" value="NRPS-para261"/>
    <property type="match status" value="1"/>
</dbReference>
<evidence type="ECO:0000259" key="6">
    <source>
        <dbReference type="PROSITE" id="PS50075"/>
    </source>
</evidence>
<evidence type="ECO:0000256" key="2">
    <source>
        <dbReference type="ARBA" id="ARBA00006432"/>
    </source>
</evidence>
<dbReference type="CDD" id="cd19543">
    <property type="entry name" value="DCL_NRPS"/>
    <property type="match status" value="1"/>
</dbReference>
<dbReference type="InterPro" id="IPR036736">
    <property type="entry name" value="ACP-like_sf"/>
</dbReference>